<sequence>MNEEDTFLPCQVPANLPSTPPLHLIASGTHWAYKTLSWTTVNGPHWLPWDCPCRVLSLYRAQGMMAEMNWREFQQSAFYEAEKQRWALEKGK</sequence>
<reference evidence="1" key="1">
    <citation type="thesis" date="2021" institute="BYU ScholarsArchive" country="Provo, UT, USA">
        <title>Applications of and Algorithms for Genome Assembly and Genomic Analyses with an Emphasis on Marine Teleosts.</title>
        <authorList>
            <person name="Pickett B.D."/>
        </authorList>
    </citation>
    <scope>NUCLEOTIDE SEQUENCE</scope>
    <source>
        <strain evidence="1">HI-2016</strain>
    </source>
</reference>
<dbReference type="EMBL" id="JAFBMS010000001">
    <property type="protein sequence ID" value="KAG9355758.1"/>
    <property type="molecule type" value="Genomic_DNA"/>
</dbReference>
<evidence type="ECO:0000313" key="2">
    <source>
        <dbReference type="Proteomes" id="UP000824540"/>
    </source>
</evidence>
<keyword evidence="2" id="KW-1185">Reference proteome</keyword>
<gene>
    <name evidence="1" type="ORF">JZ751_000596</name>
</gene>
<name>A0A8T2PWV0_9TELE</name>
<dbReference type="AlphaFoldDB" id="A0A8T2PWV0"/>
<evidence type="ECO:0000313" key="1">
    <source>
        <dbReference type="EMBL" id="KAG9355758.1"/>
    </source>
</evidence>
<accession>A0A8T2PWV0</accession>
<dbReference type="Proteomes" id="UP000824540">
    <property type="component" value="Unassembled WGS sequence"/>
</dbReference>
<comment type="caution">
    <text evidence="1">The sequence shown here is derived from an EMBL/GenBank/DDBJ whole genome shotgun (WGS) entry which is preliminary data.</text>
</comment>
<protein>
    <submittedName>
        <fullName evidence="1">Uncharacterized protein</fullName>
    </submittedName>
</protein>
<dbReference type="OrthoDB" id="8931359at2759"/>
<proteinExistence type="predicted"/>
<organism evidence="1 2">
    <name type="scientific">Albula glossodonta</name>
    <name type="common">roundjaw bonefish</name>
    <dbReference type="NCBI Taxonomy" id="121402"/>
    <lineage>
        <taxon>Eukaryota</taxon>
        <taxon>Metazoa</taxon>
        <taxon>Chordata</taxon>
        <taxon>Craniata</taxon>
        <taxon>Vertebrata</taxon>
        <taxon>Euteleostomi</taxon>
        <taxon>Actinopterygii</taxon>
        <taxon>Neopterygii</taxon>
        <taxon>Teleostei</taxon>
        <taxon>Albuliformes</taxon>
        <taxon>Albulidae</taxon>
        <taxon>Albula</taxon>
    </lineage>
</organism>